<feature type="binding site" evidence="4">
    <location>
        <position position="36"/>
    </location>
    <ligand>
        <name>ATP</name>
        <dbReference type="ChEBI" id="CHEBI:30616"/>
    </ligand>
</feature>
<dbReference type="PROSITE" id="PS50011">
    <property type="entry name" value="PROTEIN_KINASE_DOM"/>
    <property type="match status" value="1"/>
</dbReference>
<evidence type="ECO:0000256" key="2">
    <source>
        <dbReference type="ARBA" id="ARBA00022741"/>
    </source>
</evidence>
<keyword evidence="3 4" id="KW-0067">ATP-binding</keyword>
<evidence type="ECO:0000256" key="4">
    <source>
        <dbReference type="PROSITE-ProRule" id="PRU10141"/>
    </source>
</evidence>
<dbReference type="EC" id="2.7.11.1" evidence="1"/>
<evidence type="ECO:0000256" key="5">
    <source>
        <dbReference type="RuleBase" id="RU000304"/>
    </source>
</evidence>
<name>A0A8H3DNJ6_9AGAM</name>
<dbReference type="InterPro" id="IPR011009">
    <property type="entry name" value="Kinase-like_dom_sf"/>
</dbReference>
<dbReference type="SMART" id="SM00220">
    <property type="entry name" value="S_TKc"/>
    <property type="match status" value="1"/>
</dbReference>
<dbReference type="PROSITE" id="PS00107">
    <property type="entry name" value="PROTEIN_KINASE_ATP"/>
    <property type="match status" value="1"/>
</dbReference>
<dbReference type="EMBL" id="CAJMWT010008475">
    <property type="protein sequence ID" value="CAE6533664.1"/>
    <property type="molecule type" value="Genomic_DNA"/>
</dbReference>
<evidence type="ECO:0000313" key="8">
    <source>
        <dbReference type="Proteomes" id="UP000663843"/>
    </source>
</evidence>
<keyword evidence="2 4" id="KW-0547">Nucleotide-binding</keyword>
<protein>
    <recommendedName>
        <fullName evidence="1">non-specific serine/threonine protein kinase</fullName>
        <ecNumber evidence="1">2.7.11.1</ecNumber>
    </recommendedName>
</protein>
<dbReference type="Gene3D" id="3.30.200.20">
    <property type="entry name" value="Phosphorylase Kinase, domain 1"/>
    <property type="match status" value="1"/>
</dbReference>
<feature type="domain" description="Protein kinase" evidence="6">
    <location>
        <begin position="7"/>
        <end position="196"/>
    </location>
</feature>
<evidence type="ECO:0000313" key="7">
    <source>
        <dbReference type="EMBL" id="CAE6533664.1"/>
    </source>
</evidence>
<dbReference type="InterPro" id="IPR000719">
    <property type="entry name" value="Prot_kinase_dom"/>
</dbReference>
<dbReference type="InterPro" id="IPR017441">
    <property type="entry name" value="Protein_kinase_ATP_BS"/>
</dbReference>
<accession>A0A8H3DNJ6</accession>
<evidence type="ECO:0000256" key="3">
    <source>
        <dbReference type="ARBA" id="ARBA00022840"/>
    </source>
</evidence>
<keyword evidence="5" id="KW-0808">Transferase</keyword>
<comment type="caution">
    <text evidence="7">The sequence shown here is derived from an EMBL/GenBank/DDBJ whole genome shotgun (WGS) entry which is preliminary data.</text>
</comment>
<dbReference type="Gene3D" id="1.10.510.10">
    <property type="entry name" value="Transferase(Phosphotransferase) domain 1"/>
    <property type="match status" value="1"/>
</dbReference>
<gene>
    <name evidence="7" type="ORF">RDB_LOCUS182620</name>
</gene>
<comment type="similarity">
    <text evidence="5">Belongs to the protein kinase superfamily.</text>
</comment>
<dbReference type="AlphaFoldDB" id="A0A8H3DNJ6"/>
<dbReference type="PROSITE" id="PS00108">
    <property type="entry name" value="PROTEIN_KINASE_ST"/>
    <property type="match status" value="1"/>
</dbReference>
<organism evidence="7 8">
    <name type="scientific">Rhizoctonia solani</name>
    <dbReference type="NCBI Taxonomy" id="456999"/>
    <lineage>
        <taxon>Eukaryota</taxon>
        <taxon>Fungi</taxon>
        <taxon>Dikarya</taxon>
        <taxon>Basidiomycota</taxon>
        <taxon>Agaricomycotina</taxon>
        <taxon>Agaricomycetes</taxon>
        <taxon>Cantharellales</taxon>
        <taxon>Ceratobasidiaceae</taxon>
        <taxon>Rhizoctonia</taxon>
    </lineage>
</organism>
<evidence type="ECO:0000259" key="6">
    <source>
        <dbReference type="PROSITE" id="PS50011"/>
    </source>
</evidence>
<dbReference type="InterPro" id="IPR008271">
    <property type="entry name" value="Ser/Thr_kinase_AS"/>
</dbReference>
<dbReference type="PANTHER" id="PTHR11909">
    <property type="entry name" value="CASEIN KINASE-RELATED"/>
    <property type="match status" value="1"/>
</dbReference>
<dbReference type="Proteomes" id="UP000663843">
    <property type="component" value="Unassembled WGS sequence"/>
</dbReference>
<sequence length="196" mass="21520">MEIETVIRKGIKLGSGGFAHVFRGVQINTQKVVALKQCRASLKLKRPLLQHEARVLRILSGHPNIPDVYAYGRIRHFELMSMQLLHQSLGDVVKAGGPMSTKVVANIACQMMDALQHVHSHGLAHRDIKPDNIMLQSPKSWRLCLIDFGLTYSVSNSGALAKTITHEDSTSAKGDPACVFGTLSFASLNAHKKDCQ</sequence>
<dbReference type="Pfam" id="PF00069">
    <property type="entry name" value="Pkinase"/>
    <property type="match status" value="1"/>
</dbReference>
<proteinExistence type="inferred from homology"/>
<evidence type="ECO:0000256" key="1">
    <source>
        <dbReference type="ARBA" id="ARBA00012513"/>
    </source>
</evidence>
<dbReference type="GO" id="GO:0004674">
    <property type="term" value="F:protein serine/threonine kinase activity"/>
    <property type="evidence" value="ECO:0007669"/>
    <property type="project" value="UniProtKB-KW"/>
</dbReference>
<dbReference type="SUPFAM" id="SSF56112">
    <property type="entry name" value="Protein kinase-like (PK-like)"/>
    <property type="match status" value="1"/>
</dbReference>
<keyword evidence="5" id="KW-0418">Kinase</keyword>
<keyword evidence="5" id="KW-0723">Serine/threonine-protein kinase</keyword>
<reference evidence="7" key="1">
    <citation type="submission" date="2021-01" db="EMBL/GenBank/DDBJ databases">
        <authorList>
            <person name="Kaushik A."/>
        </authorList>
    </citation>
    <scope>NUCLEOTIDE SEQUENCE</scope>
    <source>
        <strain evidence="7">AG2-2IIIB</strain>
    </source>
</reference>
<dbReference type="InterPro" id="IPR050235">
    <property type="entry name" value="CK1_Ser-Thr_kinase"/>
</dbReference>
<dbReference type="GO" id="GO:0005524">
    <property type="term" value="F:ATP binding"/>
    <property type="evidence" value="ECO:0007669"/>
    <property type="project" value="UniProtKB-UniRule"/>
</dbReference>